<gene>
    <name evidence="11" type="ORF">ANCCEY_13492</name>
</gene>
<evidence type="ECO:0000256" key="4">
    <source>
        <dbReference type="ARBA" id="ARBA00022574"/>
    </source>
</evidence>
<dbReference type="PANTHER" id="PTHR10709">
    <property type="entry name" value="ACTIN-RELATED PROTEIN 2/3 COMPLEX SUBUNIT 1"/>
    <property type="match status" value="1"/>
</dbReference>
<dbReference type="Gene3D" id="2.130.10.10">
    <property type="entry name" value="YVTN repeat-like/Quinoprotein amine dehydrogenase"/>
    <property type="match status" value="1"/>
</dbReference>
<keyword evidence="4" id="KW-0853">WD repeat</keyword>
<evidence type="ECO:0000256" key="8">
    <source>
        <dbReference type="ARBA" id="ARBA00041244"/>
    </source>
</evidence>
<dbReference type="InterPro" id="IPR036322">
    <property type="entry name" value="WD40_repeat_dom_sf"/>
</dbReference>
<comment type="similarity">
    <text evidence="2">Belongs to the WD repeat ARPC1 family.</text>
</comment>
<evidence type="ECO:0000256" key="1">
    <source>
        <dbReference type="ARBA" id="ARBA00004245"/>
    </source>
</evidence>
<dbReference type="PANTHER" id="PTHR10709:SF2">
    <property type="entry name" value="ACTIN-RELATED PROTEIN 2_3 COMPLEX SUBUNIT"/>
    <property type="match status" value="1"/>
</dbReference>
<protein>
    <recommendedName>
        <fullName evidence="8">Arp2/3 complex 41 kDa subunit</fullName>
    </recommendedName>
    <alternativeName>
        <fullName evidence="9">p41-ARC</fullName>
    </alternativeName>
</protein>
<evidence type="ECO:0000256" key="3">
    <source>
        <dbReference type="ARBA" id="ARBA00022490"/>
    </source>
</evidence>
<keyword evidence="6" id="KW-0009">Actin-binding</keyword>
<accession>A0A0D6L8Q6</accession>
<dbReference type="InterPro" id="IPR017383">
    <property type="entry name" value="ARPC1"/>
</dbReference>
<keyword evidence="7" id="KW-0206">Cytoskeleton</keyword>
<dbReference type="InterPro" id="IPR015943">
    <property type="entry name" value="WD40/YVTN_repeat-like_dom_sf"/>
</dbReference>
<evidence type="ECO:0000256" key="2">
    <source>
        <dbReference type="ARBA" id="ARBA00006260"/>
    </source>
</evidence>
<evidence type="ECO:0000256" key="6">
    <source>
        <dbReference type="ARBA" id="ARBA00023203"/>
    </source>
</evidence>
<dbReference type="GO" id="GO:0034314">
    <property type="term" value="P:Arp2/3 complex-mediated actin nucleation"/>
    <property type="evidence" value="ECO:0007669"/>
    <property type="project" value="InterPro"/>
</dbReference>
<dbReference type="SUPFAM" id="SSF50978">
    <property type="entry name" value="WD40 repeat-like"/>
    <property type="match status" value="1"/>
</dbReference>
<dbReference type="Pfam" id="PF00400">
    <property type="entry name" value="WD40"/>
    <property type="match status" value="1"/>
</dbReference>
<reference evidence="11 12" key="1">
    <citation type="submission" date="2013-05" db="EMBL/GenBank/DDBJ databases">
        <title>Draft genome of the parasitic nematode Anyclostoma ceylanicum.</title>
        <authorList>
            <person name="Mitreva M."/>
        </authorList>
    </citation>
    <scope>NUCLEOTIDE SEQUENCE [LARGE SCALE GENOMIC DNA]</scope>
</reference>
<dbReference type="GO" id="GO:0051015">
    <property type="term" value="F:actin filament binding"/>
    <property type="evidence" value="ECO:0007669"/>
    <property type="project" value="TreeGrafter"/>
</dbReference>
<dbReference type="GO" id="GO:0005885">
    <property type="term" value="C:Arp2/3 protein complex"/>
    <property type="evidence" value="ECO:0007669"/>
    <property type="project" value="InterPro"/>
</dbReference>
<dbReference type="InterPro" id="IPR001680">
    <property type="entry name" value="WD40_rpt"/>
</dbReference>
<sequence>MAQHAQNPAADVAAADGNDIEVADEHQEQPQLAELHSAHVRVEEPIARMARQSKARISAFFWTFEADKGTWKPELVLVRFQRAATCVKWSPAENKFAVGSGSKLVSVCYYERENDWWVAKKIRKSIRSTVNCIDWHPNNVLLAVGACDFRARVFSAWVKEGRDCSPVLYTIADGNLKEVCKLVIPSEQRTSSVNTALQMFRNIDRCVQKTASNIDELSNMIDFITRKEKGTEVCGESEAEKMATMKIREDESNKVHSEEIPQQDQSLKKTENVSVSLQ</sequence>
<evidence type="ECO:0000256" key="9">
    <source>
        <dbReference type="ARBA" id="ARBA00041789"/>
    </source>
</evidence>
<evidence type="ECO:0000256" key="7">
    <source>
        <dbReference type="ARBA" id="ARBA00023212"/>
    </source>
</evidence>
<keyword evidence="5" id="KW-0677">Repeat</keyword>
<feature type="region of interest" description="Disordered" evidence="10">
    <location>
        <begin position="249"/>
        <end position="278"/>
    </location>
</feature>
<name>A0A0D6L8Q6_9BILA</name>
<keyword evidence="3" id="KW-0963">Cytoplasm</keyword>
<feature type="compositionally biased region" description="Basic and acidic residues" evidence="10">
    <location>
        <begin position="249"/>
        <end position="259"/>
    </location>
</feature>
<evidence type="ECO:0000256" key="5">
    <source>
        <dbReference type="ARBA" id="ARBA00022737"/>
    </source>
</evidence>
<evidence type="ECO:0000313" key="11">
    <source>
        <dbReference type="EMBL" id="EPB67418.1"/>
    </source>
</evidence>
<dbReference type="EMBL" id="KE125681">
    <property type="protein sequence ID" value="EPB67418.1"/>
    <property type="molecule type" value="Genomic_DNA"/>
</dbReference>
<organism evidence="11 12">
    <name type="scientific">Ancylostoma ceylanicum</name>
    <dbReference type="NCBI Taxonomy" id="53326"/>
    <lineage>
        <taxon>Eukaryota</taxon>
        <taxon>Metazoa</taxon>
        <taxon>Ecdysozoa</taxon>
        <taxon>Nematoda</taxon>
        <taxon>Chromadorea</taxon>
        <taxon>Rhabditida</taxon>
        <taxon>Rhabditina</taxon>
        <taxon>Rhabditomorpha</taxon>
        <taxon>Strongyloidea</taxon>
        <taxon>Ancylostomatidae</taxon>
        <taxon>Ancylostomatinae</taxon>
        <taxon>Ancylostoma</taxon>
    </lineage>
</organism>
<comment type="subcellular location">
    <subcellularLocation>
        <location evidence="1">Cytoplasm</location>
        <location evidence="1">Cytoskeleton</location>
    </subcellularLocation>
</comment>
<proteinExistence type="inferred from homology"/>
<keyword evidence="12" id="KW-1185">Reference proteome</keyword>
<dbReference type="Proteomes" id="UP000054495">
    <property type="component" value="Unassembled WGS sequence"/>
</dbReference>
<dbReference type="AlphaFoldDB" id="A0A0D6L8Q6"/>
<evidence type="ECO:0000313" key="12">
    <source>
        <dbReference type="Proteomes" id="UP000054495"/>
    </source>
</evidence>
<dbReference type="SMART" id="SM00320">
    <property type="entry name" value="WD40"/>
    <property type="match status" value="2"/>
</dbReference>
<evidence type="ECO:0000256" key="10">
    <source>
        <dbReference type="SAM" id="MobiDB-lite"/>
    </source>
</evidence>